<keyword evidence="1" id="KW-0175">Coiled coil</keyword>
<evidence type="ECO:0000256" key="2">
    <source>
        <dbReference type="SAM" id="MobiDB-lite"/>
    </source>
</evidence>
<gene>
    <name evidence="4" type="ORF">BT62DRAFT_921894</name>
</gene>
<dbReference type="InterPro" id="IPR009349">
    <property type="entry name" value="TRIP4/RQT4_C2HC5_Znf"/>
</dbReference>
<protein>
    <recommendedName>
        <fullName evidence="3">TRIP4/RQT4 C2HC5-type zinc finger domain-containing protein</fullName>
    </recommendedName>
</protein>
<evidence type="ECO:0000313" key="5">
    <source>
        <dbReference type="Proteomes" id="UP000812287"/>
    </source>
</evidence>
<feature type="compositionally biased region" description="Low complexity" evidence="2">
    <location>
        <begin position="172"/>
        <end position="191"/>
    </location>
</feature>
<evidence type="ECO:0000256" key="1">
    <source>
        <dbReference type="SAM" id="Coils"/>
    </source>
</evidence>
<comment type="caution">
    <text evidence="4">The sequence shown here is derived from an EMBL/GenBank/DDBJ whole genome shotgun (WGS) entry which is preliminary data.</text>
</comment>
<feature type="region of interest" description="Disordered" evidence="2">
    <location>
        <begin position="140"/>
        <end position="244"/>
    </location>
</feature>
<dbReference type="GO" id="GO:0008270">
    <property type="term" value="F:zinc ion binding"/>
    <property type="evidence" value="ECO:0007669"/>
    <property type="project" value="InterPro"/>
</dbReference>
<proteinExistence type="predicted"/>
<dbReference type="EMBL" id="MU250545">
    <property type="protein sequence ID" value="KAG7443386.1"/>
    <property type="molecule type" value="Genomic_DNA"/>
</dbReference>
<dbReference type="RefSeq" id="XP_043036886.1">
    <property type="nucleotide sequence ID" value="XM_043184356.1"/>
</dbReference>
<evidence type="ECO:0000259" key="3">
    <source>
        <dbReference type="Pfam" id="PF06221"/>
    </source>
</evidence>
<feature type="region of interest" description="Disordered" evidence="2">
    <location>
        <begin position="1"/>
        <end position="42"/>
    </location>
</feature>
<dbReference type="Proteomes" id="UP000812287">
    <property type="component" value="Unassembled WGS sequence"/>
</dbReference>
<feature type="compositionally biased region" description="Low complexity" evidence="2">
    <location>
        <begin position="140"/>
        <end position="149"/>
    </location>
</feature>
<feature type="compositionally biased region" description="Polar residues" evidence="2">
    <location>
        <begin position="1"/>
        <end position="15"/>
    </location>
</feature>
<organism evidence="4 5">
    <name type="scientific">Guyanagaster necrorhizus</name>
    <dbReference type="NCBI Taxonomy" id="856835"/>
    <lineage>
        <taxon>Eukaryota</taxon>
        <taxon>Fungi</taxon>
        <taxon>Dikarya</taxon>
        <taxon>Basidiomycota</taxon>
        <taxon>Agaricomycotina</taxon>
        <taxon>Agaricomycetes</taxon>
        <taxon>Agaricomycetidae</taxon>
        <taxon>Agaricales</taxon>
        <taxon>Marasmiineae</taxon>
        <taxon>Physalacriaceae</taxon>
        <taxon>Guyanagaster</taxon>
    </lineage>
</organism>
<sequence>MSTSTPWTRKGSSLPSDRIKPKPNQSPGKRKPQRQPTPKSKALQSLLHALQSTTTPTPDPKGGCFCQARVHPLSRYTSACPTCGLVLCSLNPPQHACPHCRAAPPHPELLIARVQAEIKREEEEHEREEEERIRAAGAFPTLPAAGGAPTPTPTPSQHKVLSVNSKTKKVTVKVASTSTGTSTSRAETPEPIRVPPPAPPEAPRKVDEARPFANYVVGHAAKYVPSPSETRTKKTKKKEETRPL</sequence>
<dbReference type="GO" id="GO:0180022">
    <property type="term" value="C:RQC-trigger complex"/>
    <property type="evidence" value="ECO:0007669"/>
    <property type="project" value="InterPro"/>
</dbReference>
<dbReference type="GeneID" id="66106653"/>
<evidence type="ECO:0000313" key="4">
    <source>
        <dbReference type="EMBL" id="KAG7443386.1"/>
    </source>
</evidence>
<keyword evidence="5" id="KW-1185">Reference proteome</keyword>
<feature type="compositionally biased region" description="Pro residues" evidence="2">
    <location>
        <begin position="192"/>
        <end position="201"/>
    </location>
</feature>
<name>A0A9P7VLJ0_9AGAR</name>
<feature type="coiled-coil region" evidence="1">
    <location>
        <begin position="111"/>
        <end position="138"/>
    </location>
</feature>
<accession>A0A9P7VLJ0</accession>
<dbReference type="Pfam" id="PF06221">
    <property type="entry name" value="zf-C2HC5"/>
    <property type="match status" value="1"/>
</dbReference>
<dbReference type="GO" id="GO:0005634">
    <property type="term" value="C:nucleus"/>
    <property type="evidence" value="ECO:0007669"/>
    <property type="project" value="InterPro"/>
</dbReference>
<dbReference type="OrthoDB" id="338816at2759"/>
<feature type="domain" description="TRIP4/RQT4 C2HC5-type zinc finger" evidence="3">
    <location>
        <begin position="63"/>
        <end position="102"/>
    </location>
</feature>
<dbReference type="AlphaFoldDB" id="A0A9P7VLJ0"/>
<dbReference type="GO" id="GO:0072344">
    <property type="term" value="P:rescue of stalled ribosome"/>
    <property type="evidence" value="ECO:0007669"/>
    <property type="project" value="InterPro"/>
</dbReference>
<reference evidence="4" key="1">
    <citation type="submission" date="2020-11" db="EMBL/GenBank/DDBJ databases">
        <title>Adaptations for nitrogen fixation in a non-lichenized fungal sporocarp promotes dispersal by wood-feeding termites.</title>
        <authorList>
            <consortium name="DOE Joint Genome Institute"/>
            <person name="Koch R.A."/>
            <person name="Yoon G."/>
            <person name="Arayal U."/>
            <person name="Lail K."/>
            <person name="Amirebrahimi M."/>
            <person name="Labutti K."/>
            <person name="Lipzen A."/>
            <person name="Riley R."/>
            <person name="Barry K."/>
            <person name="Henrissat B."/>
            <person name="Grigoriev I.V."/>
            <person name="Herr J.R."/>
            <person name="Aime M.C."/>
        </authorList>
    </citation>
    <scope>NUCLEOTIDE SEQUENCE</scope>
    <source>
        <strain evidence="4">MCA 3950</strain>
    </source>
</reference>